<name>A0A8D5A053_9FIRM</name>
<dbReference type="GeneID" id="92715732"/>
<dbReference type="CDD" id="cd10035">
    <property type="entry name" value="UDG_like"/>
    <property type="match status" value="1"/>
</dbReference>
<dbReference type="RefSeq" id="WP_143332320.1">
    <property type="nucleotide sequence ID" value="NZ_AP019697.1"/>
</dbReference>
<accession>A0A8D5A053</accession>
<evidence type="ECO:0000313" key="1">
    <source>
        <dbReference type="EMBL" id="BBK24578.1"/>
    </source>
</evidence>
<dbReference type="Proteomes" id="UP000320585">
    <property type="component" value="Chromosome"/>
</dbReference>
<proteinExistence type="predicted"/>
<keyword evidence="2" id="KW-1185">Reference proteome</keyword>
<dbReference type="Gene3D" id="3.40.470.10">
    <property type="entry name" value="Uracil-DNA glycosylase-like domain"/>
    <property type="match status" value="1"/>
</dbReference>
<dbReference type="AlphaFoldDB" id="A0A8D5A053"/>
<protein>
    <submittedName>
        <fullName evidence="1">Uracil-DNA glycosylase</fullName>
    </submittedName>
</protein>
<dbReference type="EMBL" id="AP019697">
    <property type="protein sequence ID" value="BBK24578.1"/>
    <property type="molecule type" value="Genomic_DNA"/>
</dbReference>
<gene>
    <name evidence="1" type="ORF">Dia5BBH33_05130</name>
</gene>
<organism evidence="1 2">
    <name type="scientific">Dialister hominis</name>
    <dbReference type="NCBI Taxonomy" id="2582419"/>
    <lineage>
        <taxon>Bacteria</taxon>
        <taxon>Bacillati</taxon>
        <taxon>Bacillota</taxon>
        <taxon>Negativicutes</taxon>
        <taxon>Veillonellales</taxon>
        <taxon>Veillonellaceae</taxon>
        <taxon>Dialister</taxon>
    </lineage>
</organism>
<sequence>MTIDAFIKSLASYEGALTFNPWKDTDLRYEVENAPSIRKEQLHDYLSRRVGKAKLLLIAEACGYQGGHFTGIAMTCERMILNEHPAVNSLMILGKEGKRTSRKDSPMIAKPTQKEKGFNEPTDSVVWKACLDAGLSADEFILWNIYPFHPHKKDDLLSNRTPTDDELAIGLSYTKELLSLTGSLPLLAIGKKSENTLLDAGFSVKGLRHPANGGANIFRNQLADFFRK</sequence>
<reference evidence="2" key="1">
    <citation type="submission" date="2019-05" db="EMBL/GenBank/DDBJ databases">
        <title>Complete genome sequencing of Dialister sp. strain 5BBH33.</title>
        <authorList>
            <person name="Sakamoto M."/>
            <person name="Murakami T."/>
            <person name="Mori H."/>
        </authorList>
    </citation>
    <scope>NUCLEOTIDE SEQUENCE [LARGE SCALE GENOMIC DNA]</scope>
    <source>
        <strain evidence="2">5BBH33</strain>
    </source>
</reference>
<dbReference type="InterPro" id="IPR036895">
    <property type="entry name" value="Uracil-DNA_glycosylase-like_sf"/>
</dbReference>
<dbReference type="OrthoDB" id="4977218at2"/>
<dbReference type="SUPFAM" id="SSF52141">
    <property type="entry name" value="Uracil-DNA glycosylase-like"/>
    <property type="match status" value="1"/>
</dbReference>
<dbReference type="KEGG" id="dho:Dia5BBH33_05130"/>
<evidence type="ECO:0000313" key="2">
    <source>
        <dbReference type="Proteomes" id="UP000320585"/>
    </source>
</evidence>